<dbReference type="AlphaFoldDB" id="F0Q9I7"/>
<feature type="transmembrane region" description="Helical" evidence="2">
    <location>
        <begin position="34"/>
        <end position="56"/>
    </location>
</feature>
<evidence type="ECO:0000313" key="4">
    <source>
        <dbReference type="Proteomes" id="UP000002482"/>
    </source>
</evidence>
<evidence type="ECO:0000256" key="2">
    <source>
        <dbReference type="SAM" id="Phobius"/>
    </source>
</evidence>
<dbReference type="InterPro" id="IPR007690">
    <property type="entry name" value="T2SS_GspM"/>
</dbReference>
<proteinExistence type="predicted"/>
<reference evidence="3" key="1">
    <citation type="submission" date="2011-02" db="EMBL/GenBank/DDBJ databases">
        <title>Complete sequence of Acidovorax avenae subsp. avenae ATCC 19860.</title>
        <authorList>
            <consortium name="US DOE Joint Genome Institute"/>
            <person name="Lucas S."/>
            <person name="Copeland A."/>
            <person name="Lapidus A."/>
            <person name="Cheng J.-F."/>
            <person name="Goodwin L."/>
            <person name="Pitluck S."/>
            <person name="Chertkov O."/>
            <person name="Held B."/>
            <person name="Detter J.C."/>
            <person name="Han C."/>
            <person name="Tapia R."/>
            <person name="Land M."/>
            <person name="Hauser L."/>
            <person name="Kyrpides N."/>
            <person name="Ivanova N."/>
            <person name="Ovchinnikova G."/>
            <person name="Pagani I."/>
            <person name="Gordon S."/>
            <person name="Woyke T."/>
        </authorList>
    </citation>
    <scope>NUCLEOTIDE SEQUENCE</scope>
    <source>
        <strain evidence="3">ATCC 19860</strain>
    </source>
</reference>
<name>F0Q9I7_PARA1</name>
<dbReference type="Proteomes" id="UP000002482">
    <property type="component" value="Chromosome"/>
</dbReference>
<dbReference type="OrthoDB" id="8687363at2"/>
<evidence type="ECO:0000256" key="1">
    <source>
        <dbReference type="SAM" id="MobiDB-lite"/>
    </source>
</evidence>
<dbReference type="EMBL" id="CP002521">
    <property type="protein sequence ID" value="ADX44794.1"/>
    <property type="molecule type" value="Genomic_DNA"/>
</dbReference>
<sequence length="218" mass="22137">MKPARSPSPSAASASRAEALRARWKTLAPREQSLVLAAGTVVAVALLWWVALAPALRTLREAPAQHAALDAQLQRMQALQSEALQLQAAPAAPAGDASQALRTSLSQRLGTQAQINILGDRATVTLKAAPADHVAEWLSQARSNARAVPVEARLARSAAAAPQPAGPAVLGPTSPQRAAALAAPGTAAASAGQPAAAAAPEGAMPRWDGTLVLALPAR</sequence>
<evidence type="ECO:0000313" key="3">
    <source>
        <dbReference type="EMBL" id="ADX44794.1"/>
    </source>
</evidence>
<dbReference type="HOGENOM" id="CLU_127473_0_0_4"/>
<dbReference type="KEGG" id="aaa:Acav_0871"/>
<keyword evidence="2" id="KW-0472">Membrane</keyword>
<organism evidence="3 4">
    <name type="scientific">Paracidovorax avenae (strain ATCC 19860 / DSM 7227 / CCUG 15838 / JCM 20985 / LMG 2117 / NCPPB 1011)</name>
    <name type="common">Acidovorax avenae</name>
    <dbReference type="NCBI Taxonomy" id="643561"/>
    <lineage>
        <taxon>Bacteria</taxon>
        <taxon>Pseudomonadati</taxon>
        <taxon>Pseudomonadota</taxon>
        <taxon>Betaproteobacteria</taxon>
        <taxon>Burkholderiales</taxon>
        <taxon>Comamonadaceae</taxon>
        <taxon>Paracidovorax</taxon>
    </lineage>
</organism>
<accession>F0Q9I7</accession>
<dbReference type="RefSeq" id="WP_013593339.1">
    <property type="nucleotide sequence ID" value="NC_015138.1"/>
</dbReference>
<keyword evidence="2" id="KW-0812">Transmembrane</keyword>
<dbReference type="GO" id="GO:0015628">
    <property type="term" value="P:protein secretion by the type II secretion system"/>
    <property type="evidence" value="ECO:0007669"/>
    <property type="project" value="InterPro"/>
</dbReference>
<feature type="region of interest" description="Disordered" evidence="1">
    <location>
        <begin position="182"/>
        <end position="202"/>
    </location>
</feature>
<keyword evidence="2" id="KW-1133">Transmembrane helix</keyword>
<dbReference type="GeneID" id="34237388"/>
<dbReference type="GO" id="GO:0015627">
    <property type="term" value="C:type II protein secretion system complex"/>
    <property type="evidence" value="ECO:0007669"/>
    <property type="project" value="InterPro"/>
</dbReference>
<dbReference type="Pfam" id="PF04612">
    <property type="entry name" value="T2SSM"/>
    <property type="match status" value="1"/>
</dbReference>
<protein>
    <submittedName>
        <fullName evidence="3">General secretion pathway M protein</fullName>
    </submittedName>
</protein>
<keyword evidence="4" id="KW-1185">Reference proteome</keyword>
<gene>
    <name evidence="3" type="ordered locus">Acav_0871</name>
</gene>